<comment type="catalytic activity">
    <reaction evidence="1 8">
        <text>Exonucleolytic cleavage in the 3'- to 5'-direction to yield nucleoside 5'-phosphates.</text>
        <dbReference type="EC" id="3.1.13.1"/>
    </reaction>
</comment>
<comment type="similarity">
    <text evidence="8">Belongs to the RNR ribonuclease family. RNase R subfamily.</text>
</comment>
<dbReference type="Gene3D" id="2.40.50.140">
    <property type="entry name" value="Nucleic acid-binding proteins"/>
    <property type="match status" value="2"/>
</dbReference>
<keyword evidence="7 8" id="KW-0694">RNA-binding</keyword>
<dbReference type="PROSITE" id="PS50126">
    <property type="entry name" value="S1"/>
    <property type="match status" value="1"/>
</dbReference>
<dbReference type="InterPro" id="IPR012340">
    <property type="entry name" value="NA-bd_OB-fold"/>
</dbReference>
<dbReference type="InterPro" id="IPR003029">
    <property type="entry name" value="S1_domain"/>
</dbReference>
<dbReference type="Pfam" id="PF00773">
    <property type="entry name" value="RNB"/>
    <property type="match status" value="1"/>
</dbReference>
<dbReference type="EMBL" id="MLOK01000047">
    <property type="protein sequence ID" value="OIM20858.1"/>
    <property type="molecule type" value="Genomic_DNA"/>
</dbReference>
<keyword evidence="4 8" id="KW-0540">Nuclease</keyword>
<sequence>MSATQFASENFINGTFVANPKGFGFVKTDEGQDDLFIGHSNTNLAMQSDEVLASIIHPGKDGRVPEGKIEKILGHANQEVVGIFRSGVNENDLPNRSNLNPNDYIGTITFNDEKLQEYKYLVDKKGLQPQDRDSVTATTSQFPTSDRPNLLIGSVTNVIGRSDAPGVDILEIVYSLKIPSNYPEDAAQQAKNIPQTVDVKAAEAEGRPDFRDQSLITIDGADTKDIDDAVVVWKLPNGNYHLGVHIADVSNYVPLKTPLDAEAYKRGTSVYLTDRVIPMLPTEISNGIASLNPNEDRLAMSCEMEINQEGQVVKHKIQPSIIRSHARMTYDSINKILAGDQAETAKYADLLEMIHQMGDLHKILAAMRKKRGAIEFETDEAEIIVDAKGHPTDVLVRDRGIGERMIESFMLAANETVAEHFDHLHVPFLYRVHEVPEGDKVVNFFEFMRAIGHPIKADPKNLRPKDFQAALDAVAGLPEEMMIQTMMLRATKQAHYSPQPIGHFGIAAKFYTHFTSPIRRYPDLVVHRLIKHYAKFGTGPSSTDAVRGKLPQIGIDTSERERRAVDAERATNDMKFAEYMEDHIGDIYDGVVNSALKFGLFISLPNTIEGLAHISTMKDDIYQYDETRQALIGRTKHRIFAIGQKVKVRVINANKETRKIDFELIDPQSAPVTKIRLAAEPERHSFHHDHNGDRHNHQHQENRQNNRHQKGAYKSTGKYRLRGGRR</sequence>
<dbReference type="CDD" id="cd04471">
    <property type="entry name" value="S1_RNase_R"/>
    <property type="match status" value="1"/>
</dbReference>
<name>A0A6N4A0N0_OENOE</name>
<dbReference type="InterPro" id="IPR022966">
    <property type="entry name" value="RNase_II/R_CS"/>
</dbReference>
<feature type="region of interest" description="Disordered" evidence="9">
    <location>
        <begin position="685"/>
        <end position="726"/>
    </location>
</feature>
<dbReference type="InterPro" id="IPR011805">
    <property type="entry name" value="RNase_R"/>
</dbReference>
<organism evidence="11 12">
    <name type="scientific">Oenococcus oeni</name>
    <name type="common">Leuconostoc oenos</name>
    <dbReference type="NCBI Taxonomy" id="1247"/>
    <lineage>
        <taxon>Bacteria</taxon>
        <taxon>Bacillati</taxon>
        <taxon>Bacillota</taxon>
        <taxon>Bacilli</taxon>
        <taxon>Lactobacillales</taxon>
        <taxon>Lactobacillaceae</taxon>
        <taxon>Oenococcus</taxon>
    </lineage>
</organism>
<dbReference type="InterPro" id="IPR050180">
    <property type="entry name" value="RNR_Ribonuclease"/>
</dbReference>
<dbReference type="SMART" id="SM00955">
    <property type="entry name" value="RNB"/>
    <property type="match status" value="1"/>
</dbReference>
<evidence type="ECO:0000256" key="3">
    <source>
        <dbReference type="ARBA" id="ARBA00022490"/>
    </source>
</evidence>
<evidence type="ECO:0000256" key="4">
    <source>
        <dbReference type="ARBA" id="ARBA00022722"/>
    </source>
</evidence>
<evidence type="ECO:0000256" key="8">
    <source>
        <dbReference type="HAMAP-Rule" id="MF_01895"/>
    </source>
</evidence>
<dbReference type="Pfam" id="PF17876">
    <property type="entry name" value="CSD2"/>
    <property type="match status" value="1"/>
</dbReference>
<dbReference type="RefSeq" id="WP_071449019.1">
    <property type="nucleotide sequence ID" value="NZ_MLOK01000047.1"/>
</dbReference>
<evidence type="ECO:0000313" key="12">
    <source>
        <dbReference type="Proteomes" id="UP000181728"/>
    </source>
</evidence>
<evidence type="ECO:0000256" key="2">
    <source>
        <dbReference type="ARBA" id="ARBA00004496"/>
    </source>
</evidence>
<comment type="subcellular location">
    <subcellularLocation>
        <location evidence="2 8">Cytoplasm</location>
    </subcellularLocation>
</comment>
<dbReference type="InterPro" id="IPR040476">
    <property type="entry name" value="CSD2"/>
</dbReference>
<keyword evidence="5 8" id="KW-0378">Hydrolase</keyword>
<comment type="function">
    <text evidence="8">3'-5' exoribonuclease that releases 5'-nucleoside monophosphates and is involved in maturation of structured RNAs.</text>
</comment>
<dbReference type="GO" id="GO:0005829">
    <property type="term" value="C:cytosol"/>
    <property type="evidence" value="ECO:0007669"/>
    <property type="project" value="TreeGrafter"/>
</dbReference>
<dbReference type="Pfam" id="PF08206">
    <property type="entry name" value="OB_RNB"/>
    <property type="match status" value="1"/>
</dbReference>
<dbReference type="InterPro" id="IPR001900">
    <property type="entry name" value="RNase_II/R"/>
</dbReference>
<dbReference type="NCBIfam" id="TIGR02063">
    <property type="entry name" value="RNase_R"/>
    <property type="match status" value="1"/>
</dbReference>
<dbReference type="PANTHER" id="PTHR23355">
    <property type="entry name" value="RIBONUCLEASE"/>
    <property type="match status" value="1"/>
</dbReference>
<evidence type="ECO:0000256" key="6">
    <source>
        <dbReference type="ARBA" id="ARBA00022839"/>
    </source>
</evidence>
<evidence type="ECO:0000256" key="9">
    <source>
        <dbReference type="SAM" id="MobiDB-lite"/>
    </source>
</evidence>
<evidence type="ECO:0000256" key="1">
    <source>
        <dbReference type="ARBA" id="ARBA00001849"/>
    </source>
</evidence>
<dbReference type="GO" id="GO:0006402">
    <property type="term" value="P:mRNA catabolic process"/>
    <property type="evidence" value="ECO:0007669"/>
    <property type="project" value="TreeGrafter"/>
</dbReference>
<dbReference type="EC" id="3.1.13.1" evidence="8"/>
<comment type="caution">
    <text evidence="11">The sequence shown here is derived from an EMBL/GenBank/DDBJ whole genome shotgun (WGS) entry which is preliminary data.</text>
</comment>
<feature type="compositionally biased region" description="Basic residues" evidence="9">
    <location>
        <begin position="705"/>
        <end position="726"/>
    </location>
</feature>
<dbReference type="SUPFAM" id="SSF50249">
    <property type="entry name" value="Nucleic acid-binding proteins"/>
    <property type="match status" value="3"/>
</dbReference>
<feature type="domain" description="S1 motif" evidence="10">
    <location>
        <begin position="585"/>
        <end position="665"/>
    </location>
</feature>
<evidence type="ECO:0000256" key="5">
    <source>
        <dbReference type="ARBA" id="ARBA00022801"/>
    </source>
</evidence>
<dbReference type="Pfam" id="PF00575">
    <property type="entry name" value="S1"/>
    <property type="match status" value="1"/>
</dbReference>
<evidence type="ECO:0000259" key="10">
    <source>
        <dbReference type="PROSITE" id="PS50126"/>
    </source>
</evidence>
<dbReference type="NCBIfam" id="TIGR00358">
    <property type="entry name" value="3_prime_RNase"/>
    <property type="match status" value="1"/>
</dbReference>
<accession>A0A6N4A0N0</accession>
<dbReference type="GO" id="GO:0008859">
    <property type="term" value="F:exoribonuclease II activity"/>
    <property type="evidence" value="ECO:0007669"/>
    <property type="project" value="UniProtKB-UniRule"/>
</dbReference>
<keyword evidence="6 8" id="KW-0269">Exonuclease</keyword>
<proteinExistence type="inferred from homology"/>
<protein>
    <recommendedName>
        <fullName evidence="8">Ribonuclease R</fullName>
        <shortName evidence="8">RNase R</shortName>
        <ecNumber evidence="8">3.1.13.1</ecNumber>
    </recommendedName>
</protein>
<feature type="compositionally biased region" description="Basic and acidic residues" evidence="9">
    <location>
        <begin position="685"/>
        <end position="704"/>
    </location>
</feature>
<dbReference type="GO" id="GO:0003723">
    <property type="term" value="F:RNA binding"/>
    <property type="evidence" value="ECO:0007669"/>
    <property type="project" value="UniProtKB-UniRule"/>
</dbReference>
<evidence type="ECO:0000256" key="7">
    <source>
        <dbReference type="ARBA" id="ARBA00022884"/>
    </source>
</evidence>
<dbReference type="Proteomes" id="UP000181728">
    <property type="component" value="Unassembled WGS sequence"/>
</dbReference>
<dbReference type="HAMAP" id="MF_01895">
    <property type="entry name" value="RNase_R"/>
    <property type="match status" value="1"/>
</dbReference>
<gene>
    <name evidence="8" type="primary">rnr</name>
    <name evidence="11" type="ORF">ATX59_07070</name>
</gene>
<dbReference type="PANTHER" id="PTHR23355:SF9">
    <property type="entry name" value="DIS3-LIKE EXONUCLEASE 2"/>
    <property type="match status" value="1"/>
</dbReference>
<dbReference type="InterPro" id="IPR004476">
    <property type="entry name" value="RNase_II/RNase_R"/>
</dbReference>
<keyword evidence="3 8" id="KW-0963">Cytoplasm</keyword>
<dbReference type="AlphaFoldDB" id="A0A6N4A0N0"/>
<evidence type="ECO:0000313" key="11">
    <source>
        <dbReference type="EMBL" id="OIM20858.1"/>
    </source>
</evidence>
<dbReference type="PROSITE" id="PS01175">
    <property type="entry name" value="RIBONUCLEASE_II"/>
    <property type="match status" value="1"/>
</dbReference>
<reference evidence="11 12" key="1">
    <citation type="journal article" date="2016" name="BMC Genomics">
        <title>Consensus pan-genome assembly of the specialised wine bacterium Oenococcus oeni.</title>
        <authorList>
            <person name="Sternes P.R."/>
            <person name="Borneman A.R."/>
        </authorList>
    </citation>
    <scope>NUCLEOTIDE SEQUENCE [LARGE SCALE GENOMIC DNA]</scope>
    <source>
        <strain evidence="11 12">AWRIB661</strain>
    </source>
</reference>
<dbReference type="InterPro" id="IPR013223">
    <property type="entry name" value="RNase_B_OB_dom"/>
</dbReference>
<dbReference type="SMART" id="SM00316">
    <property type="entry name" value="S1"/>
    <property type="match status" value="1"/>
</dbReference>